<dbReference type="Gene3D" id="3.10.129.10">
    <property type="entry name" value="Hotdog Thioesterase"/>
    <property type="match status" value="1"/>
</dbReference>
<dbReference type="GeneID" id="66164671"/>
<dbReference type="SUPFAM" id="SSF54637">
    <property type="entry name" value="Thioesterase/thiol ester dehydrase-isomerase"/>
    <property type="match status" value="1"/>
</dbReference>
<dbReference type="AlphaFoldDB" id="A0A8D5ZHB0"/>
<dbReference type="CDD" id="cd00586">
    <property type="entry name" value="4HBT"/>
    <property type="match status" value="1"/>
</dbReference>
<dbReference type="RefSeq" id="WP_221288546.1">
    <property type="nucleotide sequence ID" value="NZ_AP024597.1"/>
</dbReference>
<reference evidence="3 4" key="1">
    <citation type="submission" date="2021-04" db="EMBL/GenBank/DDBJ databases">
        <title>Complete genome sequence of Stygiolobus sp. KN-1.</title>
        <authorList>
            <person name="Nakamura K."/>
            <person name="Sakai H."/>
            <person name="Kurosawa N."/>
        </authorList>
    </citation>
    <scope>NUCLEOTIDE SEQUENCE [LARGE SCALE GENOMIC DNA]</scope>
    <source>
        <strain evidence="3 4">KN-1</strain>
    </source>
</reference>
<evidence type="ECO:0000313" key="3">
    <source>
        <dbReference type="EMBL" id="BCU71668.1"/>
    </source>
</evidence>
<dbReference type="InterPro" id="IPR050563">
    <property type="entry name" value="4-hydroxybenzoyl-CoA_TE"/>
</dbReference>
<evidence type="ECO:0000256" key="2">
    <source>
        <dbReference type="ARBA" id="ARBA00022801"/>
    </source>
</evidence>
<proteinExistence type="inferred from homology"/>
<dbReference type="EMBL" id="AP024597">
    <property type="protein sequence ID" value="BCU71668.1"/>
    <property type="molecule type" value="Genomic_DNA"/>
</dbReference>
<dbReference type="KEGG" id="csty:KN1_29650"/>
<keyword evidence="2" id="KW-0378">Hydrolase</keyword>
<sequence length="133" mass="15396">MAGLEYVFEDVVRIYDTDAQGIAHYAAYYRFFTNTIEKFFKERVGVPYPNVSDELWFVMVESHAVYRRPVKLGDTLTVLLSPKVLSNKAMRFDLKILREGEVTTEGYLVQVAINPKAWKSVEIPREIIERVST</sequence>
<comment type="similarity">
    <text evidence="1">Belongs to the 4-hydroxybenzoyl-CoA thioesterase family.</text>
</comment>
<protein>
    <submittedName>
        <fullName evidence="3">Thioesterase</fullName>
    </submittedName>
</protein>
<evidence type="ECO:0000313" key="4">
    <source>
        <dbReference type="Proteomes" id="UP000825123"/>
    </source>
</evidence>
<dbReference type="PANTHER" id="PTHR31793">
    <property type="entry name" value="4-HYDROXYBENZOYL-COA THIOESTERASE FAMILY MEMBER"/>
    <property type="match status" value="1"/>
</dbReference>
<dbReference type="Pfam" id="PF13279">
    <property type="entry name" value="4HBT_2"/>
    <property type="match status" value="1"/>
</dbReference>
<dbReference type="InterPro" id="IPR029069">
    <property type="entry name" value="HotDog_dom_sf"/>
</dbReference>
<dbReference type="PANTHER" id="PTHR31793:SF27">
    <property type="entry name" value="NOVEL THIOESTERASE SUPERFAMILY DOMAIN AND SAPOSIN A-TYPE DOMAIN CONTAINING PROTEIN (0610012H03RIK)"/>
    <property type="match status" value="1"/>
</dbReference>
<accession>A0A8D5ZHB0</accession>
<dbReference type="Proteomes" id="UP000825123">
    <property type="component" value="Chromosome"/>
</dbReference>
<evidence type="ECO:0000256" key="1">
    <source>
        <dbReference type="ARBA" id="ARBA00005953"/>
    </source>
</evidence>
<name>A0A8D5ZHB0_9CREN</name>
<gene>
    <name evidence="3" type="ORF">KN1_29650</name>
</gene>
<dbReference type="GO" id="GO:0047617">
    <property type="term" value="F:fatty acyl-CoA hydrolase activity"/>
    <property type="evidence" value="ECO:0007669"/>
    <property type="project" value="TreeGrafter"/>
</dbReference>
<organism evidence="3 4">
    <name type="scientific">Stygiolobus caldivivus</name>
    <dbReference type="NCBI Taxonomy" id="2824673"/>
    <lineage>
        <taxon>Archaea</taxon>
        <taxon>Thermoproteota</taxon>
        <taxon>Thermoprotei</taxon>
        <taxon>Sulfolobales</taxon>
        <taxon>Sulfolobaceae</taxon>
        <taxon>Stygiolobus</taxon>
    </lineage>
</organism>
<keyword evidence="4" id="KW-1185">Reference proteome</keyword>